<accession>A0A4V6A2B6</accession>
<dbReference type="EMBL" id="AZBU02000005">
    <property type="protein sequence ID" value="TKR78035.1"/>
    <property type="molecule type" value="Genomic_DNA"/>
</dbReference>
<name>A0A4V6A2B6_STECR</name>
<organism evidence="1 2">
    <name type="scientific">Steinernema carpocapsae</name>
    <name type="common">Entomopathogenic nematode</name>
    <dbReference type="NCBI Taxonomy" id="34508"/>
    <lineage>
        <taxon>Eukaryota</taxon>
        <taxon>Metazoa</taxon>
        <taxon>Ecdysozoa</taxon>
        <taxon>Nematoda</taxon>
        <taxon>Chromadorea</taxon>
        <taxon>Rhabditida</taxon>
        <taxon>Tylenchina</taxon>
        <taxon>Panagrolaimomorpha</taxon>
        <taxon>Strongyloidoidea</taxon>
        <taxon>Steinernematidae</taxon>
        <taxon>Steinernema</taxon>
    </lineage>
</organism>
<sequence>MVVSPPNSAFLLLFERSSFSKRFSPVWELHVSLLLEYRVSWIPDCSGAFLSTPTFRLCSQAKAHVFGS</sequence>
<dbReference type="AlphaFoldDB" id="A0A4V6A2B6"/>
<reference evidence="1 2" key="2">
    <citation type="journal article" date="2019" name="G3 (Bethesda)">
        <title>Hybrid Assembly of the Genome of the Entomopathogenic Nematode Steinernema carpocapsae Identifies the X-Chromosome.</title>
        <authorList>
            <person name="Serra L."/>
            <person name="Macchietto M."/>
            <person name="Macias-Munoz A."/>
            <person name="McGill C.J."/>
            <person name="Rodriguez I.M."/>
            <person name="Rodriguez B."/>
            <person name="Murad R."/>
            <person name="Mortazavi A."/>
        </authorList>
    </citation>
    <scope>NUCLEOTIDE SEQUENCE [LARGE SCALE GENOMIC DNA]</scope>
    <source>
        <strain evidence="1 2">ALL</strain>
    </source>
</reference>
<evidence type="ECO:0000313" key="1">
    <source>
        <dbReference type="EMBL" id="TKR78035.1"/>
    </source>
</evidence>
<evidence type="ECO:0000313" key="2">
    <source>
        <dbReference type="Proteomes" id="UP000298663"/>
    </source>
</evidence>
<protein>
    <submittedName>
        <fullName evidence="1">Uncharacterized protein</fullName>
    </submittedName>
</protein>
<gene>
    <name evidence="1" type="ORF">L596_018907</name>
</gene>
<proteinExistence type="predicted"/>
<dbReference type="Proteomes" id="UP000298663">
    <property type="component" value="Unassembled WGS sequence"/>
</dbReference>
<keyword evidence="2" id="KW-1185">Reference proteome</keyword>
<comment type="caution">
    <text evidence="1">The sequence shown here is derived from an EMBL/GenBank/DDBJ whole genome shotgun (WGS) entry which is preliminary data.</text>
</comment>
<reference evidence="1 2" key="1">
    <citation type="journal article" date="2015" name="Genome Biol.">
        <title>Comparative genomics of Steinernema reveals deeply conserved gene regulatory networks.</title>
        <authorList>
            <person name="Dillman A.R."/>
            <person name="Macchietto M."/>
            <person name="Porter C.F."/>
            <person name="Rogers A."/>
            <person name="Williams B."/>
            <person name="Antoshechkin I."/>
            <person name="Lee M.M."/>
            <person name="Goodwin Z."/>
            <person name="Lu X."/>
            <person name="Lewis E.E."/>
            <person name="Goodrich-Blair H."/>
            <person name="Stock S.P."/>
            <person name="Adams B.J."/>
            <person name="Sternberg P.W."/>
            <person name="Mortazavi A."/>
        </authorList>
    </citation>
    <scope>NUCLEOTIDE SEQUENCE [LARGE SCALE GENOMIC DNA]</scope>
    <source>
        <strain evidence="1 2">ALL</strain>
    </source>
</reference>